<dbReference type="InterPro" id="IPR036640">
    <property type="entry name" value="ABC1_TM_sf"/>
</dbReference>
<evidence type="ECO:0000256" key="5">
    <source>
        <dbReference type="ARBA" id="ARBA00022989"/>
    </source>
</evidence>
<dbReference type="GO" id="GO:0005524">
    <property type="term" value="F:ATP binding"/>
    <property type="evidence" value="ECO:0007669"/>
    <property type="project" value="UniProtKB-KW"/>
</dbReference>
<evidence type="ECO:0000256" key="3">
    <source>
        <dbReference type="ARBA" id="ARBA00022741"/>
    </source>
</evidence>
<keyword evidence="6 7" id="KW-0472">Membrane</keyword>
<dbReference type="Proteomes" id="UP000887564">
    <property type="component" value="Unplaced"/>
</dbReference>
<proteinExistence type="predicted"/>
<evidence type="ECO:0000313" key="9">
    <source>
        <dbReference type="Proteomes" id="UP000887564"/>
    </source>
</evidence>
<sequence length="153" mass="16941">MSVAFSNSFHNPFNTGHVTVALYLLWNLLGVSVLSGVAVMIFIVPISFIITLATRKWQLYAWEPPMEKVVTGLRDRELFCIEKCGLLRTVSDMLNSAAPFLVTLSTFATFLFIDRSNVLTPQIAFVSLTLFNQLRAPLSTVAELISQTVQVAG</sequence>
<dbReference type="PANTHER" id="PTHR24223">
    <property type="entry name" value="ATP-BINDING CASSETTE SUB-FAMILY C"/>
    <property type="match status" value="1"/>
</dbReference>
<name>A0A914RRB1_PAREQ</name>
<keyword evidence="9" id="KW-1185">Reference proteome</keyword>
<protein>
    <submittedName>
        <fullName evidence="10">ABC transmembrane type-1 domain-containing protein</fullName>
    </submittedName>
</protein>
<reference evidence="10" key="1">
    <citation type="submission" date="2022-11" db="UniProtKB">
        <authorList>
            <consortium name="WormBaseParasite"/>
        </authorList>
    </citation>
    <scope>IDENTIFICATION</scope>
</reference>
<dbReference type="InterPro" id="IPR050173">
    <property type="entry name" value="ABC_transporter_C-like"/>
</dbReference>
<feature type="domain" description="ABC transmembrane type-1" evidence="8">
    <location>
        <begin position="58"/>
        <end position="150"/>
    </location>
</feature>
<dbReference type="Gene3D" id="1.20.1560.10">
    <property type="entry name" value="ABC transporter type 1, transmembrane domain"/>
    <property type="match status" value="1"/>
</dbReference>
<keyword evidence="2 7" id="KW-0812">Transmembrane</keyword>
<evidence type="ECO:0000256" key="6">
    <source>
        <dbReference type="ARBA" id="ARBA00023136"/>
    </source>
</evidence>
<dbReference type="GO" id="GO:0016020">
    <property type="term" value="C:membrane"/>
    <property type="evidence" value="ECO:0007669"/>
    <property type="project" value="InterPro"/>
</dbReference>
<accession>A0A914RRB1</accession>
<dbReference type="PANTHER" id="PTHR24223:SF342">
    <property type="entry name" value="MULTIDRUG RESISTANCE-ASSOCIATED PROTEIN 1"/>
    <property type="match status" value="1"/>
</dbReference>
<keyword evidence="5 7" id="KW-1133">Transmembrane helix</keyword>
<dbReference type="WBParaSite" id="PEQ_0000884701-mRNA-1">
    <property type="protein sequence ID" value="PEQ_0000884701-mRNA-1"/>
    <property type="gene ID" value="PEQ_0000884701"/>
</dbReference>
<evidence type="ECO:0000256" key="2">
    <source>
        <dbReference type="ARBA" id="ARBA00022692"/>
    </source>
</evidence>
<dbReference type="AlphaFoldDB" id="A0A914RRB1"/>
<dbReference type="InterPro" id="IPR011527">
    <property type="entry name" value="ABC1_TM_dom"/>
</dbReference>
<dbReference type="GO" id="GO:0140359">
    <property type="term" value="F:ABC-type transporter activity"/>
    <property type="evidence" value="ECO:0007669"/>
    <property type="project" value="InterPro"/>
</dbReference>
<organism evidence="9 10">
    <name type="scientific">Parascaris equorum</name>
    <name type="common">Equine roundworm</name>
    <dbReference type="NCBI Taxonomy" id="6256"/>
    <lineage>
        <taxon>Eukaryota</taxon>
        <taxon>Metazoa</taxon>
        <taxon>Ecdysozoa</taxon>
        <taxon>Nematoda</taxon>
        <taxon>Chromadorea</taxon>
        <taxon>Rhabditida</taxon>
        <taxon>Spirurina</taxon>
        <taxon>Ascaridomorpha</taxon>
        <taxon>Ascaridoidea</taxon>
        <taxon>Ascarididae</taxon>
        <taxon>Parascaris</taxon>
    </lineage>
</organism>
<feature type="transmembrane region" description="Helical" evidence="7">
    <location>
        <begin position="20"/>
        <end position="53"/>
    </location>
</feature>
<evidence type="ECO:0000256" key="1">
    <source>
        <dbReference type="ARBA" id="ARBA00022448"/>
    </source>
</evidence>
<dbReference type="PROSITE" id="PS50929">
    <property type="entry name" value="ABC_TM1F"/>
    <property type="match status" value="1"/>
</dbReference>
<evidence type="ECO:0000259" key="8">
    <source>
        <dbReference type="PROSITE" id="PS50929"/>
    </source>
</evidence>
<keyword evidence="1" id="KW-0813">Transport</keyword>
<evidence type="ECO:0000256" key="4">
    <source>
        <dbReference type="ARBA" id="ARBA00022840"/>
    </source>
</evidence>
<evidence type="ECO:0000313" key="10">
    <source>
        <dbReference type="WBParaSite" id="PEQ_0000884701-mRNA-1"/>
    </source>
</evidence>
<evidence type="ECO:0000256" key="7">
    <source>
        <dbReference type="SAM" id="Phobius"/>
    </source>
</evidence>
<keyword evidence="4" id="KW-0067">ATP-binding</keyword>
<keyword evidence="3" id="KW-0547">Nucleotide-binding</keyword>